<protein>
    <submittedName>
        <fullName evidence="1">Uncharacterized protein</fullName>
    </submittedName>
</protein>
<organism evidence="1">
    <name type="scientific">marine sediment metagenome</name>
    <dbReference type="NCBI Taxonomy" id="412755"/>
    <lineage>
        <taxon>unclassified sequences</taxon>
        <taxon>metagenomes</taxon>
        <taxon>ecological metagenomes</taxon>
    </lineage>
</organism>
<feature type="non-terminal residue" evidence="1">
    <location>
        <position position="50"/>
    </location>
</feature>
<comment type="caution">
    <text evidence="1">The sequence shown here is derived from an EMBL/GenBank/DDBJ whole genome shotgun (WGS) entry which is preliminary data.</text>
</comment>
<proteinExistence type="predicted"/>
<sequence>MLKGLEGQNITMRAKTTNLAQGNGRDIGGVAIGFSRMNIAQMHFDYRQLN</sequence>
<dbReference type="EMBL" id="LAZR01053037">
    <property type="protein sequence ID" value="KKK81632.1"/>
    <property type="molecule type" value="Genomic_DNA"/>
</dbReference>
<reference evidence="1" key="1">
    <citation type="journal article" date="2015" name="Nature">
        <title>Complex archaea that bridge the gap between prokaryotes and eukaryotes.</title>
        <authorList>
            <person name="Spang A."/>
            <person name="Saw J.H."/>
            <person name="Jorgensen S.L."/>
            <person name="Zaremba-Niedzwiedzka K."/>
            <person name="Martijn J."/>
            <person name="Lind A.E."/>
            <person name="van Eijk R."/>
            <person name="Schleper C."/>
            <person name="Guy L."/>
            <person name="Ettema T.J."/>
        </authorList>
    </citation>
    <scope>NUCLEOTIDE SEQUENCE</scope>
</reference>
<name>A0A0F8YJQ2_9ZZZZ</name>
<gene>
    <name evidence="1" type="ORF">LCGC14_2811510</name>
</gene>
<evidence type="ECO:0000313" key="1">
    <source>
        <dbReference type="EMBL" id="KKK81632.1"/>
    </source>
</evidence>
<dbReference type="AlphaFoldDB" id="A0A0F8YJQ2"/>
<accession>A0A0F8YJQ2</accession>